<accession>A0A1E5VRW1</accession>
<evidence type="ECO:0000313" key="9">
    <source>
        <dbReference type="Proteomes" id="UP000095767"/>
    </source>
</evidence>
<reference evidence="8 9" key="1">
    <citation type="submission" date="2016-09" db="EMBL/GenBank/DDBJ databases">
        <title>The draft genome of Dichanthelium oligosanthes: A C3 panicoid grass species.</title>
        <authorList>
            <person name="Studer A.J."/>
            <person name="Schnable J.C."/>
            <person name="Brutnell T.P."/>
        </authorList>
    </citation>
    <scope>NUCLEOTIDE SEQUENCE [LARGE SCALE GENOMIC DNA]</scope>
    <source>
        <strain evidence="9">cv. Kellogg 1175</strain>
        <tissue evidence="8">Leaf</tissue>
    </source>
</reference>
<name>A0A1E5VRW1_9POAL</name>
<feature type="region of interest" description="Disordered" evidence="7">
    <location>
        <begin position="48"/>
        <end position="87"/>
    </location>
</feature>
<comment type="caution">
    <text evidence="8">The sequence shown here is derived from an EMBL/GenBank/DDBJ whole genome shotgun (WGS) entry which is preliminary data.</text>
</comment>
<comment type="function">
    <text evidence="1">Stabilizes the interaction between PsaC and the PSI core, assists the docking of the ferredoxin to PSI and interacts with ferredoxin-NADP oxidoreductase.</text>
</comment>
<keyword evidence="4" id="KW-0602">Photosynthesis</keyword>
<evidence type="ECO:0000256" key="3">
    <source>
        <dbReference type="ARBA" id="ARBA00007501"/>
    </source>
</evidence>
<dbReference type="GO" id="GO:0015979">
    <property type="term" value="P:photosynthesis"/>
    <property type="evidence" value="ECO:0007669"/>
    <property type="project" value="UniProtKB-KW"/>
</dbReference>
<dbReference type="Pfam" id="PF02427">
    <property type="entry name" value="PSI_PsaE"/>
    <property type="match status" value="1"/>
</dbReference>
<dbReference type="SUPFAM" id="SSF50090">
    <property type="entry name" value="Electron transport accessory proteins"/>
    <property type="match status" value="1"/>
</dbReference>
<dbReference type="Proteomes" id="UP000095767">
    <property type="component" value="Unassembled WGS sequence"/>
</dbReference>
<dbReference type="PANTHER" id="PTHR34549">
    <property type="entry name" value="PHOTOSYSTEM I REACTION CENTER SUBUNIT IV A, CHLOROPLASTIC-RELATED"/>
    <property type="match status" value="1"/>
</dbReference>
<dbReference type="STRING" id="888268.A0A1E5VRW1"/>
<comment type="similarity">
    <text evidence="3">Belongs to the PsaE family.</text>
</comment>
<sequence>MASTNMASATSRFMLAAGVPTTGSGNGRVSFVSMPNRLGRRLVVRAEEEAAAPAEPAAEAPAAEGEGAVATKPKAEKPPPIGPPRGSKVKILRRESYWYNGIGNVVTVDQDPNTRYPVVVRFNKVNYAGVSTNNYALDEIQEVK</sequence>
<evidence type="ECO:0000313" key="8">
    <source>
        <dbReference type="EMBL" id="OEL27849.1"/>
    </source>
</evidence>
<keyword evidence="5" id="KW-0603">Photosystem I</keyword>
<evidence type="ECO:0000256" key="2">
    <source>
        <dbReference type="ARBA" id="ARBA00004525"/>
    </source>
</evidence>
<dbReference type="PANTHER" id="PTHR34549:SF2">
    <property type="entry name" value="PHOTOSYSTEM I SUBUNIT IV"/>
    <property type="match status" value="1"/>
</dbReference>
<dbReference type="GO" id="GO:0009535">
    <property type="term" value="C:chloroplast thylakoid membrane"/>
    <property type="evidence" value="ECO:0007669"/>
    <property type="project" value="UniProtKB-SubCell"/>
</dbReference>
<dbReference type="InterPro" id="IPR008990">
    <property type="entry name" value="Elect_transpt_acc-like_dom_sf"/>
</dbReference>
<proteinExistence type="inferred from homology"/>
<evidence type="ECO:0000256" key="5">
    <source>
        <dbReference type="ARBA" id="ARBA00022836"/>
    </source>
</evidence>
<evidence type="ECO:0000256" key="6">
    <source>
        <dbReference type="ARBA" id="ARBA00023136"/>
    </source>
</evidence>
<protein>
    <submittedName>
        <fullName evidence="8">Photosystem I reaction center subunit IV, chloroplastic</fullName>
    </submittedName>
</protein>
<evidence type="ECO:0000256" key="1">
    <source>
        <dbReference type="ARBA" id="ARBA00001993"/>
    </source>
</evidence>
<dbReference type="EMBL" id="LWDX02031513">
    <property type="protein sequence ID" value="OEL27849.1"/>
    <property type="molecule type" value="Genomic_DNA"/>
</dbReference>
<keyword evidence="9" id="KW-1185">Reference proteome</keyword>
<keyword evidence="6" id="KW-0472">Membrane</keyword>
<dbReference type="GO" id="GO:0009538">
    <property type="term" value="C:photosystem I reaction center"/>
    <property type="evidence" value="ECO:0007669"/>
    <property type="project" value="InterPro"/>
</dbReference>
<dbReference type="Gene3D" id="2.30.30.50">
    <property type="match status" value="1"/>
</dbReference>
<gene>
    <name evidence="8" type="ORF">BAE44_0011131</name>
</gene>
<feature type="compositionally biased region" description="Low complexity" evidence="7">
    <location>
        <begin position="51"/>
        <end position="68"/>
    </location>
</feature>
<evidence type="ECO:0000256" key="4">
    <source>
        <dbReference type="ARBA" id="ARBA00022531"/>
    </source>
</evidence>
<comment type="subcellular location">
    <subcellularLocation>
        <location evidence="2">Plastid</location>
        <location evidence="2">Chloroplast thylakoid membrane</location>
        <topology evidence="2">Peripheral membrane protein</topology>
    </subcellularLocation>
</comment>
<evidence type="ECO:0000256" key="7">
    <source>
        <dbReference type="SAM" id="MobiDB-lite"/>
    </source>
</evidence>
<dbReference type="OrthoDB" id="2161449at2759"/>
<dbReference type="InterPro" id="IPR003375">
    <property type="entry name" value="PSI_PsaE"/>
</dbReference>
<dbReference type="AlphaFoldDB" id="A0A1E5VRW1"/>
<organism evidence="8 9">
    <name type="scientific">Dichanthelium oligosanthes</name>
    <dbReference type="NCBI Taxonomy" id="888268"/>
    <lineage>
        <taxon>Eukaryota</taxon>
        <taxon>Viridiplantae</taxon>
        <taxon>Streptophyta</taxon>
        <taxon>Embryophyta</taxon>
        <taxon>Tracheophyta</taxon>
        <taxon>Spermatophyta</taxon>
        <taxon>Magnoliopsida</taxon>
        <taxon>Liliopsida</taxon>
        <taxon>Poales</taxon>
        <taxon>Poaceae</taxon>
        <taxon>PACMAD clade</taxon>
        <taxon>Panicoideae</taxon>
        <taxon>Panicodae</taxon>
        <taxon>Paniceae</taxon>
        <taxon>Dichantheliinae</taxon>
        <taxon>Dichanthelium</taxon>
    </lineage>
</organism>